<gene>
    <name evidence="1" type="ORF">DERF_000500</name>
</gene>
<reference evidence="1" key="1">
    <citation type="submission" date="2013-05" db="EMBL/GenBank/DDBJ databases">
        <authorList>
            <person name="Yim A.K.Y."/>
            <person name="Chan T.F."/>
            <person name="Ji K.M."/>
            <person name="Liu X.Y."/>
            <person name="Zhou J.W."/>
            <person name="Li R.Q."/>
            <person name="Yang K.Y."/>
            <person name="Li J."/>
            <person name="Li M."/>
            <person name="Law P.T.W."/>
            <person name="Wu Y.L."/>
            <person name="Cai Z.L."/>
            <person name="Qin H."/>
            <person name="Bao Y."/>
            <person name="Leung R.K.K."/>
            <person name="Ng P.K.S."/>
            <person name="Zou J."/>
            <person name="Zhong X.J."/>
            <person name="Ran P.X."/>
            <person name="Zhong N.S."/>
            <person name="Liu Z.G."/>
            <person name="Tsui S.K.W."/>
        </authorList>
    </citation>
    <scope>NUCLEOTIDE SEQUENCE</scope>
    <source>
        <strain evidence="1">Derf</strain>
        <tissue evidence="1">Whole organism</tissue>
    </source>
</reference>
<accession>A0A922I6P4</accession>
<dbReference type="AlphaFoldDB" id="A0A922I6P4"/>
<comment type="caution">
    <text evidence="1">The sequence shown here is derived from an EMBL/GenBank/DDBJ whole genome shotgun (WGS) entry which is preliminary data.</text>
</comment>
<reference evidence="1" key="2">
    <citation type="journal article" date="2022" name="Res Sq">
        <title>Comparative Genomics Reveals Insights into the Divergent Evolution of Astigmatic Mites and Household Pest Adaptations.</title>
        <authorList>
            <person name="Xiong Q."/>
            <person name="Wan A.T.-Y."/>
            <person name="Liu X.-Y."/>
            <person name="Fung C.S.-H."/>
            <person name="Xiao X."/>
            <person name="Malainual N."/>
            <person name="Hou J."/>
            <person name="Wang L."/>
            <person name="Wang M."/>
            <person name="Yang K."/>
            <person name="Cui Y."/>
            <person name="Leung E."/>
            <person name="Nong W."/>
            <person name="Shin S.-K."/>
            <person name="Au S."/>
            <person name="Jeong K.Y."/>
            <person name="Chew F.T."/>
            <person name="Hui J."/>
            <person name="Leung T.F."/>
            <person name="Tungtrongchitr A."/>
            <person name="Zhong N."/>
            <person name="Liu Z."/>
            <person name="Tsui S."/>
        </authorList>
    </citation>
    <scope>NUCLEOTIDE SEQUENCE</scope>
    <source>
        <strain evidence="1">Derf</strain>
        <tissue evidence="1">Whole organism</tissue>
    </source>
</reference>
<evidence type="ECO:0000313" key="2">
    <source>
        <dbReference type="Proteomes" id="UP000790347"/>
    </source>
</evidence>
<protein>
    <submittedName>
        <fullName evidence="1">Uncharacterized protein</fullName>
    </submittedName>
</protein>
<evidence type="ECO:0000313" key="1">
    <source>
        <dbReference type="EMBL" id="KAH9526402.1"/>
    </source>
</evidence>
<name>A0A922I6P4_DERFA</name>
<sequence length="81" mass="9902">MTRALIHVLELYTRYNVNEFINSRWCLQVYTRYRYSHTEMMISCCCATKMLAATVTYDEWLYVCWFFFHLLLAQLQNKNVK</sequence>
<dbReference type="EMBL" id="ASGP02000001">
    <property type="protein sequence ID" value="KAH9526402.1"/>
    <property type="molecule type" value="Genomic_DNA"/>
</dbReference>
<keyword evidence="2" id="KW-1185">Reference proteome</keyword>
<proteinExistence type="predicted"/>
<organism evidence="1 2">
    <name type="scientific">Dermatophagoides farinae</name>
    <name type="common">American house dust mite</name>
    <dbReference type="NCBI Taxonomy" id="6954"/>
    <lineage>
        <taxon>Eukaryota</taxon>
        <taxon>Metazoa</taxon>
        <taxon>Ecdysozoa</taxon>
        <taxon>Arthropoda</taxon>
        <taxon>Chelicerata</taxon>
        <taxon>Arachnida</taxon>
        <taxon>Acari</taxon>
        <taxon>Acariformes</taxon>
        <taxon>Sarcoptiformes</taxon>
        <taxon>Astigmata</taxon>
        <taxon>Psoroptidia</taxon>
        <taxon>Analgoidea</taxon>
        <taxon>Pyroglyphidae</taxon>
        <taxon>Dermatophagoidinae</taxon>
        <taxon>Dermatophagoides</taxon>
    </lineage>
</organism>
<dbReference type="Proteomes" id="UP000790347">
    <property type="component" value="Unassembled WGS sequence"/>
</dbReference>